<reference evidence="1" key="1">
    <citation type="journal article" date="2023" name="Mol. Phylogenet. Evol.">
        <title>Genome-scale phylogeny and comparative genomics of the fungal order Sordariales.</title>
        <authorList>
            <person name="Hensen N."/>
            <person name="Bonometti L."/>
            <person name="Westerberg I."/>
            <person name="Brannstrom I.O."/>
            <person name="Guillou S."/>
            <person name="Cros-Aarteil S."/>
            <person name="Calhoun S."/>
            <person name="Haridas S."/>
            <person name="Kuo A."/>
            <person name="Mondo S."/>
            <person name="Pangilinan J."/>
            <person name="Riley R."/>
            <person name="LaButti K."/>
            <person name="Andreopoulos B."/>
            <person name="Lipzen A."/>
            <person name="Chen C."/>
            <person name="Yan M."/>
            <person name="Daum C."/>
            <person name="Ng V."/>
            <person name="Clum A."/>
            <person name="Steindorff A."/>
            <person name="Ohm R.A."/>
            <person name="Martin F."/>
            <person name="Silar P."/>
            <person name="Natvig D.O."/>
            <person name="Lalanne C."/>
            <person name="Gautier V."/>
            <person name="Ament-Velasquez S.L."/>
            <person name="Kruys A."/>
            <person name="Hutchinson M.I."/>
            <person name="Powell A.J."/>
            <person name="Barry K."/>
            <person name="Miller A.N."/>
            <person name="Grigoriev I.V."/>
            <person name="Debuchy R."/>
            <person name="Gladieux P."/>
            <person name="Hiltunen Thoren M."/>
            <person name="Johannesson H."/>
        </authorList>
    </citation>
    <scope>NUCLEOTIDE SEQUENCE</scope>
    <source>
        <strain evidence="1">CBS 123565</strain>
    </source>
</reference>
<evidence type="ECO:0000313" key="2">
    <source>
        <dbReference type="Proteomes" id="UP001304895"/>
    </source>
</evidence>
<keyword evidence="2" id="KW-1185">Reference proteome</keyword>
<dbReference type="AlphaFoldDB" id="A0AAN6UCI4"/>
<organism evidence="1 2">
    <name type="scientific">Trichocladium antarcticum</name>
    <dbReference type="NCBI Taxonomy" id="1450529"/>
    <lineage>
        <taxon>Eukaryota</taxon>
        <taxon>Fungi</taxon>
        <taxon>Dikarya</taxon>
        <taxon>Ascomycota</taxon>
        <taxon>Pezizomycotina</taxon>
        <taxon>Sordariomycetes</taxon>
        <taxon>Sordariomycetidae</taxon>
        <taxon>Sordariales</taxon>
        <taxon>Chaetomiaceae</taxon>
        <taxon>Trichocladium</taxon>
    </lineage>
</organism>
<accession>A0AAN6UCI4</accession>
<dbReference type="EMBL" id="MU853435">
    <property type="protein sequence ID" value="KAK4130482.1"/>
    <property type="molecule type" value="Genomic_DNA"/>
</dbReference>
<reference evidence="1" key="2">
    <citation type="submission" date="2023-05" db="EMBL/GenBank/DDBJ databases">
        <authorList>
            <consortium name="Lawrence Berkeley National Laboratory"/>
            <person name="Steindorff A."/>
            <person name="Hensen N."/>
            <person name="Bonometti L."/>
            <person name="Westerberg I."/>
            <person name="Brannstrom I.O."/>
            <person name="Guillou S."/>
            <person name="Cros-Aarteil S."/>
            <person name="Calhoun S."/>
            <person name="Haridas S."/>
            <person name="Kuo A."/>
            <person name="Mondo S."/>
            <person name="Pangilinan J."/>
            <person name="Riley R."/>
            <person name="Labutti K."/>
            <person name="Andreopoulos B."/>
            <person name="Lipzen A."/>
            <person name="Chen C."/>
            <person name="Yanf M."/>
            <person name="Daum C."/>
            <person name="Ng V."/>
            <person name="Clum A."/>
            <person name="Ohm R."/>
            <person name="Martin F."/>
            <person name="Silar P."/>
            <person name="Natvig D."/>
            <person name="Lalanne C."/>
            <person name="Gautier V."/>
            <person name="Ament-Velasquez S.L."/>
            <person name="Kruys A."/>
            <person name="Hutchinson M.I."/>
            <person name="Powell A.J."/>
            <person name="Barry K."/>
            <person name="Miller A.N."/>
            <person name="Grigoriev I.V."/>
            <person name="Debuchy R."/>
            <person name="Gladieux P."/>
            <person name="Thoren M.H."/>
            <person name="Johannesson H."/>
        </authorList>
    </citation>
    <scope>NUCLEOTIDE SEQUENCE</scope>
    <source>
        <strain evidence="1">CBS 123565</strain>
    </source>
</reference>
<comment type="caution">
    <text evidence="1">The sequence shown here is derived from an EMBL/GenBank/DDBJ whole genome shotgun (WGS) entry which is preliminary data.</text>
</comment>
<evidence type="ECO:0000313" key="1">
    <source>
        <dbReference type="EMBL" id="KAK4130482.1"/>
    </source>
</evidence>
<protein>
    <submittedName>
        <fullName evidence="1">Uncharacterized protein</fullName>
    </submittedName>
</protein>
<name>A0AAN6UCI4_9PEZI</name>
<sequence>MLDPNIASAADYLTEFTAAVLQIAEKGGYAPDWLNQQVEVFVTKDRRMGLFLESVQQGITIYEGANLVIYAGRLSWALERKVRRVAHARDRRRTKRVDVTDAAALVRLMRRPGEPPVSFRYIRELNLNGFDVPPTDEAIREVAEHYAQAYGEVGVADMVWDAEVGKWKYRGLQDDWVWC</sequence>
<proteinExistence type="predicted"/>
<dbReference type="Proteomes" id="UP001304895">
    <property type="component" value="Unassembled WGS sequence"/>
</dbReference>
<gene>
    <name evidence="1" type="ORF">BT67DRAFT_445544</name>
</gene>